<dbReference type="EMBL" id="FOGJ01000014">
    <property type="protein sequence ID" value="SER93479.1"/>
    <property type="molecule type" value="Genomic_DNA"/>
</dbReference>
<gene>
    <name evidence="9" type="ORF">SAMN04487884_11420</name>
</gene>
<dbReference type="CDD" id="cd06261">
    <property type="entry name" value="TM_PBP2"/>
    <property type="match status" value="1"/>
</dbReference>
<evidence type="ECO:0000313" key="10">
    <source>
        <dbReference type="Proteomes" id="UP000182584"/>
    </source>
</evidence>
<feature type="transmembrane region" description="Helical" evidence="7">
    <location>
        <begin position="141"/>
        <end position="162"/>
    </location>
</feature>
<evidence type="ECO:0000256" key="5">
    <source>
        <dbReference type="ARBA" id="ARBA00022989"/>
    </source>
</evidence>
<keyword evidence="5 7" id="KW-1133">Transmembrane helix</keyword>
<dbReference type="InterPro" id="IPR035906">
    <property type="entry name" value="MetI-like_sf"/>
</dbReference>
<protein>
    <submittedName>
        <fullName evidence="9">Putative aldouronate transport system permease protein</fullName>
    </submittedName>
</protein>
<evidence type="ECO:0000256" key="3">
    <source>
        <dbReference type="ARBA" id="ARBA00022475"/>
    </source>
</evidence>
<proteinExistence type="inferred from homology"/>
<dbReference type="AlphaFoldDB" id="A0A1H9T9K4"/>
<dbReference type="InterPro" id="IPR000515">
    <property type="entry name" value="MetI-like"/>
</dbReference>
<feature type="transmembrane region" description="Helical" evidence="7">
    <location>
        <begin position="12"/>
        <end position="35"/>
    </location>
</feature>
<dbReference type="PANTHER" id="PTHR43744:SF9">
    <property type="entry name" value="POLYGALACTURONAN_RHAMNOGALACTURONAN TRANSPORT SYSTEM PERMEASE PROTEIN YTCP"/>
    <property type="match status" value="1"/>
</dbReference>
<dbReference type="PANTHER" id="PTHR43744">
    <property type="entry name" value="ABC TRANSPORTER PERMEASE PROTEIN MG189-RELATED-RELATED"/>
    <property type="match status" value="1"/>
</dbReference>
<feature type="transmembrane region" description="Helical" evidence="7">
    <location>
        <begin position="182"/>
        <end position="206"/>
    </location>
</feature>
<dbReference type="GO" id="GO:0005886">
    <property type="term" value="C:plasma membrane"/>
    <property type="evidence" value="ECO:0007669"/>
    <property type="project" value="UniProtKB-SubCell"/>
</dbReference>
<organism evidence="9 10">
    <name type="scientific">Butyrivibrio fibrisolvens</name>
    <dbReference type="NCBI Taxonomy" id="831"/>
    <lineage>
        <taxon>Bacteria</taxon>
        <taxon>Bacillati</taxon>
        <taxon>Bacillota</taxon>
        <taxon>Clostridia</taxon>
        <taxon>Lachnospirales</taxon>
        <taxon>Lachnospiraceae</taxon>
        <taxon>Butyrivibrio</taxon>
    </lineage>
</organism>
<accession>A0A1H9T9K4</accession>
<evidence type="ECO:0000256" key="4">
    <source>
        <dbReference type="ARBA" id="ARBA00022692"/>
    </source>
</evidence>
<dbReference type="Proteomes" id="UP000182584">
    <property type="component" value="Unassembled WGS sequence"/>
</dbReference>
<name>A0A1H9T9K4_BUTFI</name>
<comment type="similarity">
    <text evidence="7">Belongs to the binding-protein-dependent transport system permease family.</text>
</comment>
<evidence type="ECO:0000256" key="1">
    <source>
        <dbReference type="ARBA" id="ARBA00004651"/>
    </source>
</evidence>
<evidence type="ECO:0000256" key="6">
    <source>
        <dbReference type="ARBA" id="ARBA00023136"/>
    </source>
</evidence>
<keyword evidence="2 7" id="KW-0813">Transport</keyword>
<dbReference type="PROSITE" id="PS50928">
    <property type="entry name" value="ABC_TM1"/>
    <property type="match status" value="1"/>
</dbReference>
<dbReference type="OrthoDB" id="157184at2"/>
<dbReference type="Pfam" id="PF00528">
    <property type="entry name" value="BPD_transp_1"/>
    <property type="match status" value="1"/>
</dbReference>
<evidence type="ECO:0000259" key="8">
    <source>
        <dbReference type="PROSITE" id="PS50928"/>
    </source>
</evidence>
<dbReference type="GO" id="GO:0055085">
    <property type="term" value="P:transmembrane transport"/>
    <property type="evidence" value="ECO:0007669"/>
    <property type="project" value="InterPro"/>
</dbReference>
<feature type="transmembrane region" description="Helical" evidence="7">
    <location>
        <begin position="79"/>
        <end position="98"/>
    </location>
</feature>
<dbReference type="Gene3D" id="1.10.3720.10">
    <property type="entry name" value="MetI-like"/>
    <property type="match status" value="1"/>
</dbReference>
<dbReference type="SUPFAM" id="SSF161098">
    <property type="entry name" value="MetI-like"/>
    <property type="match status" value="1"/>
</dbReference>
<keyword evidence="4 7" id="KW-0812">Transmembrane</keyword>
<evidence type="ECO:0000256" key="2">
    <source>
        <dbReference type="ARBA" id="ARBA00022448"/>
    </source>
</evidence>
<comment type="subcellular location">
    <subcellularLocation>
        <location evidence="1 7">Cell membrane</location>
        <topology evidence="1 7">Multi-pass membrane protein</topology>
    </subcellularLocation>
</comment>
<feature type="transmembrane region" description="Helical" evidence="7">
    <location>
        <begin position="261"/>
        <end position="281"/>
    </location>
</feature>
<evidence type="ECO:0000256" key="7">
    <source>
        <dbReference type="RuleBase" id="RU363032"/>
    </source>
</evidence>
<reference evidence="9 10" key="1">
    <citation type="submission" date="2016-10" db="EMBL/GenBank/DDBJ databases">
        <authorList>
            <person name="de Groot N.N."/>
        </authorList>
    </citation>
    <scope>NUCLEOTIDE SEQUENCE [LARGE SCALE GENOMIC DNA]</scope>
    <source>
        <strain evidence="9 10">AR40</strain>
    </source>
</reference>
<sequence length="296" mass="33401">MNHKKISQDSVVYFINYILLALLLVAVLYPIIYIISCSFSSGNALMTGKVKLLPVEPTLQSYKAVFKYQSIWTGYLNSIIYAVVGTVISMVMTLLAAYPLSRDDFRGKKIYMFIILFTMMFSGGLIPTYLLIKNLGMMDTIWAVVLPGAVSAYNIIVARTFFANTIPKELYEAAEMDGCSDFRFFITIVLPLSTPIIAVLSLWVIVGLWNSYFGPMIYLNSQDKYPLQLVLRKILLLSQVNLNQSNIDPETIRKNQYLGEMLKYGTIIVSTLPLMIVYPFVQKYFVKGVMIGSVKG</sequence>
<evidence type="ECO:0000313" key="9">
    <source>
        <dbReference type="EMBL" id="SER93479.1"/>
    </source>
</evidence>
<feature type="transmembrane region" description="Helical" evidence="7">
    <location>
        <begin position="110"/>
        <end position="129"/>
    </location>
</feature>
<feature type="domain" description="ABC transmembrane type-1" evidence="8">
    <location>
        <begin position="75"/>
        <end position="285"/>
    </location>
</feature>
<keyword evidence="6 7" id="KW-0472">Membrane</keyword>
<keyword evidence="3" id="KW-1003">Cell membrane</keyword>